<accession>A0A1R3JJB4</accession>
<organism evidence="1 2">
    <name type="scientific">Corchorus olitorius</name>
    <dbReference type="NCBI Taxonomy" id="93759"/>
    <lineage>
        <taxon>Eukaryota</taxon>
        <taxon>Viridiplantae</taxon>
        <taxon>Streptophyta</taxon>
        <taxon>Embryophyta</taxon>
        <taxon>Tracheophyta</taxon>
        <taxon>Spermatophyta</taxon>
        <taxon>Magnoliopsida</taxon>
        <taxon>eudicotyledons</taxon>
        <taxon>Gunneridae</taxon>
        <taxon>Pentapetalae</taxon>
        <taxon>rosids</taxon>
        <taxon>malvids</taxon>
        <taxon>Malvales</taxon>
        <taxon>Malvaceae</taxon>
        <taxon>Grewioideae</taxon>
        <taxon>Apeibeae</taxon>
        <taxon>Corchorus</taxon>
    </lineage>
</organism>
<proteinExistence type="predicted"/>
<evidence type="ECO:0000313" key="2">
    <source>
        <dbReference type="Proteomes" id="UP000187203"/>
    </source>
</evidence>
<name>A0A1R3JJB4_9ROSI</name>
<comment type="caution">
    <text evidence="1">The sequence shown here is derived from an EMBL/GenBank/DDBJ whole genome shotgun (WGS) entry which is preliminary data.</text>
</comment>
<gene>
    <name evidence="1" type="ORF">COLO4_16134</name>
</gene>
<evidence type="ECO:0000313" key="1">
    <source>
        <dbReference type="EMBL" id="OMO94939.1"/>
    </source>
</evidence>
<dbReference type="AlphaFoldDB" id="A0A1R3JJB4"/>
<protein>
    <submittedName>
        <fullName evidence="1">Uncharacterized protein</fullName>
    </submittedName>
</protein>
<keyword evidence="2" id="KW-1185">Reference proteome</keyword>
<sequence length="78" mass="8733">MGNKICHDFTSISLTHPRHARSRKEVFQSRFHGAAKPMARTEDPSYLAQRQCKGILDTYPCGSPNSATEEGYLCTSED</sequence>
<dbReference type="Proteomes" id="UP000187203">
    <property type="component" value="Unassembled WGS sequence"/>
</dbReference>
<reference evidence="2" key="1">
    <citation type="submission" date="2013-09" db="EMBL/GenBank/DDBJ databases">
        <title>Corchorus olitorius genome sequencing.</title>
        <authorList>
            <person name="Alam M."/>
            <person name="Haque M.S."/>
            <person name="Islam M.S."/>
            <person name="Emdad E.M."/>
            <person name="Islam M.M."/>
            <person name="Ahmed B."/>
            <person name="Halim A."/>
            <person name="Hossen Q.M.M."/>
            <person name="Hossain M.Z."/>
            <person name="Ahmed R."/>
            <person name="Khan M.M."/>
            <person name="Islam R."/>
            <person name="Rashid M.M."/>
            <person name="Khan S.A."/>
            <person name="Rahman M.S."/>
            <person name="Alam M."/>
            <person name="Yahiya A.S."/>
            <person name="Khan M.S."/>
            <person name="Azam M.S."/>
            <person name="Haque T."/>
            <person name="Lashkar M.Z.H."/>
            <person name="Akhand A.I."/>
            <person name="Morshed G."/>
            <person name="Roy S."/>
            <person name="Uddin K.S."/>
            <person name="Rabeya T."/>
            <person name="Hossain A.S."/>
            <person name="Chowdhury A."/>
            <person name="Snigdha A.R."/>
            <person name="Mortoza M.S."/>
            <person name="Matin S.A."/>
            <person name="Hoque S.M.E."/>
            <person name="Islam M.K."/>
            <person name="Roy D.K."/>
            <person name="Haider R."/>
            <person name="Moosa M.M."/>
            <person name="Elias S.M."/>
            <person name="Hasan A.M."/>
            <person name="Jahan S."/>
            <person name="Shafiuddin M."/>
            <person name="Mahmood N."/>
            <person name="Shommy N.S."/>
        </authorList>
    </citation>
    <scope>NUCLEOTIDE SEQUENCE [LARGE SCALE GENOMIC DNA]</scope>
    <source>
        <strain evidence="2">cv. O-4</strain>
    </source>
</reference>
<dbReference type="EMBL" id="AWUE01015931">
    <property type="protein sequence ID" value="OMO94939.1"/>
    <property type="molecule type" value="Genomic_DNA"/>
</dbReference>